<organism evidence="2 3">
    <name type="scientific">Ampelomyces quisqualis</name>
    <name type="common">Powdery mildew agent</name>
    <dbReference type="NCBI Taxonomy" id="50730"/>
    <lineage>
        <taxon>Eukaryota</taxon>
        <taxon>Fungi</taxon>
        <taxon>Dikarya</taxon>
        <taxon>Ascomycota</taxon>
        <taxon>Pezizomycotina</taxon>
        <taxon>Dothideomycetes</taxon>
        <taxon>Pleosporomycetidae</taxon>
        <taxon>Pleosporales</taxon>
        <taxon>Pleosporineae</taxon>
        <taxon>Phaeosphaeriaceae</taxon>
        <taxon>Ampelomyces</taxon>
    </lineage>
</organism>
<dbReference type="PANTHER" id="PTHR46082:SF6">
    <property type="entry name" value="AAA+ ATPASE DOMAIN-CONTAINING PROTEIN-RELATED"/>
    <property type="match status" value="1"/>
</dbReference>
<dbReference type="SUPFAM" id="SSF52540">
    <property type="entry name" value="P-loop containing nucleoside triphosphate hydrolases"/>
    <property type="match status" value="1"/>
</dbReference>
<dbReference type="Gene3D" id="3.40.50.300">
    <property type="entry name" value="P-loop containing nucleotide triphosphate hydrolases"/>
    <property type="match status" value="1"/>
</dbReference>
<evidence type="ECO:0000313" key="2">
    <source>
        <dbReference type="EMBL" id="KAF1919273.1"/>
    </source>
</evidence>
<protein>
    <submittedName>
        <fullName evidence="2">Uncharacterized protein</fullName>
    </submittedName>
</protein>
<dbReference type="PROSITE" id="PS50005">
    <property type="entry name" value="TPR"/>
    <property type="match status" value="1"/>
</dbReference>
<accession>A0A6A5QUX9</accession>
<dbReference type="InterPro" id="IPR053137">
    <property type="entry name" value="NLR-like"/>
</dbReference>
<dbReference type="OrthoDB" id="1658288at2759"/>
<dbReference type="SMART" id="SM00028">
    <property type="entry name" value="TPR"/>
    <property type="match status" value="5"/>
</dbReference>
<dbReference type="InterPro" id="IPR019734">
    <property type="entry name" value="TPR_rpt"/>
</dbReference>
<evidence type="ECO:0000256" key="1">
    <source>
        <dbReference type="PROSITE-ProRule" id="PRU00339"/>
    </source>
</evidence>
<dbReference type="EMBL" id="ML979133">
    <property type="protein sequence ID" value="KAF1919273.1"/>
    <property type="molecule type" value="Genomic_DNA"/>
</dbReference>
<dbReference type="InterPro" id="IPR011990">
    <property type="entry name" value="TPR-like_helical_dom_sf"/>
</dbReference>
<evidence type="ECO:0000313" key="3">
    <source>
        <dbReference type="Proteomes" id="UP000800096"/>
    </source>
</evidence>
<feature type="repeat" description="TPR" evidence="1">
    <location>
        <begin position="719"/>
        <end position="752"/>
    </location>
</feature>
<dbReference type="PANTHER" id="PTHR46082">
    <property type="entry name" value="ATP/GTP-BINDING PROTEIN-RELATED"/>
    <property type="match status" value="1"/>
</dbReference>
<dbReference type="Pfam" id="PF13424">
    <property type="entry name" value="TPR_12"/>
    <property type="match status" value="1"/>
</dbReference>
<name>A0A6A5QUX9_AMPQU</name>
<proteinExistence type="predicted"/>
<reference evidence="2" key="1">
    <citation type="journal article" date="2020" name="Stud. Mycol.">
        <title>101 Dothideomycetes genomes: a test case for predicting lifestyles and emergence of pathogens.</title>
        <authorList>
            <person name="Haridas S."/>
            <person name="Albert R."/>
            <person name="Binder M."/>
            <person name="Bloem J."/>
            <person name="Labutti K."/>
            <person name="Salamov A."/>
            <person name="Andreopoulos B."/>
            <person name="Baker S."/>
            <person name="Barry K."/>
            <person name="Bills G."/>
            <person name="Bluhm B."/>
            <person name="Cannon C."/>
            <person name="Castanera R."/>
            <person name="Culley D."/>
            <person name="Daum C."/>
            <person name="Ezra D."/>
            <person name="Gonzalez J."/>
            <person name="Henrissat B."/>
            <person name="Kuo A."/>
            <person name="Liang C."/>
            <person name="Lipzen A."/>
            <person name="Lutzoni F."/>
            <person name="Magnuson J."/>
            <person name="Mondo S."/>
            <person name="Nolan M."/>
            <person name="Ohm R."/>
            <person name="Pangilinan J."/>
            <person name="Park H.-J."/>
            <person name="Ramirez L."/>
            <person name="Alfaro M."/>
            <person name="Sun H."/>
            <person name="Tritt A."/>
            <person name="Yoshinaga Y."/>
            <person name="Zwiers L.-H."/>
            <person name="Turgeon B."/>
            <person name="Goodwin S."/>
            <person name="Spatafora J."/>
            <person name="Crous P."/>
            <person name="Grigoriev I."/>
        </authorList>
    </citation>
    <scope>NUCLEOTIDE SEQUENCE</scope>
    <source>
        <strain evidence="2">HMLAC05119</strain>
    </source>
</reference>
<dbReference type="Gene3D" id="1.25.40.10">
    <property type="entry name" value="Tetratricopeptide repeat domain"/>
    <property type="match status" value="2"/>
</dbReference>
<dbReference type="Proteomes" id="UP000800096">
    <property type="component" value="Unassembled WGS sequence"/>
</dbReference>
<keyword evidence="1" id="KW-0802">TPR repeat</keyword>
<keyword evidence="3" id="KW-1185">Reference proteome</keyword>
<dbReference type="InterPro" id="IPR027417">
    <property type="entry name" value="P-loop_NTPase"/>
</dbReference>
<sequence length="819" mass="92944">MTLRYGEGPEAALNRLRRKVKKTQSPAKRRAQTGNIHWIVAKTENKLFTGRAELIHRMQDAFHAGDVAMTQQTRLVITGLGGQGKSEVCIKFASVMREDFWGVFWVDVSNESTAHNGFMAIAKALRSPEKTIEELLLVLASTTKPWLLILDNADDPTLDYTAYFPRGKRGALIMTSRIAEYSKYSTVPSEALEGLDLTLSTRLLLKAAHVPKAAWPSQTKEAENVANLLGSHTLALIQAGAYIAGGHCRLDQYAERYRRHHKQLLQHHPNQRQSRYQNVITTFEASIHAMKTLKSKAGADALELLRIFSIVHHSILPRQLFYDAWVGAWAVSRQPHERLKIRDIKSLGSKHVSRLPSFLGQNLGRWDDRRIDDATDLLVSLSLMARHEIDGDIGWSMHPVVHTWAKDRLEHDQKKHAWIQTCCLCAFSLVNSTIWTVRETGWRPHVRSLVSPGAKELFLYEPPTFMLPLIVHCAWLLSAVREYKALQTLLDGIYRVIDISPWSLAEEYMPIWQLAATSSIVLRQSKLAIHLLEHITRIEATTLSDTDPQLLTSQYSLARAYNDNGQPESAIPLLINIINLYKTFSTHQDWLLESQIELNRCYTNTNRHHEAILLLEDIVRVRESATEPSAPHSLLRSQHALGVAYIAAGRVADAIDLLEHVVTIYESILEESHHDRLAAQNELARAYISDERFDEGVKILQRVEQVQKDTLEETDVCLVSTQYTLGTTYLERGQAEDAVRVLEQVVRMHEVIMNETQPERLSAMYGLARAYKNIGEVEKALGLMSRVVEVRKRTLREDDEVRLESERFLEHLVAGTVCG</sequence>
<dbReference type="SUPFAM" id="SSF48452">
    <property type="entry name" value="TPR-like"/>
    <property type="match status" value="2"/>
</dbReference>
<dbReference type="Pfam" id="PF13374">
    <property type="entry name" value="TPR_10"/>
    <property type="match status" value="2"/>
</dbReference>
<gene>
    <name evidence="2" type="ORF">BDU57DRAFT_491459</name>
</gene>
<dbReference type="AlphaFoldDB" id="A0A6A5QUX9"/>